<sequence>MAIMAVAATSASADTLYEDYSAGISRSQEVQSLGVDAFGETIDPYSGRVEFYVEDLSIRGNNGLDISIGRSIEAYDTGFRPGYAVFGAVTLSIPRLEGVFANESGSTGWVAQSDTDYTKPNVNRCSALSKAPPEVDGSRTNTSFESNEYWHGNHLVIPGKTKQLMLEAGPLIPASYEWSTNQNWVFSCLPQTSNGVPGEGFLAFSPDGVKYYFDRVIKHQNVTDVDKPDTFGTSTTEIDRAEWYIYPSKAEDRFGNALNYTYTAENRISEITSNDGRRVTFGYLTDGSLATISDGTRTWQYSDELRRVIYPDGSIWNMSISGGFGKVPSAFNLYTCATAPSATVTGQATITIDLPSGARGAFAFAPNRRGISYVASQCGFGSQPGQGVVKVVDDIALTTKTITGPGLTQASWTYTPGPANDSFAVHCSAGCVSTRTTQITNPDGSYVRSTFSNRQGSTEGDLLSEEVYAASGALVSSTAYSYEYAQFANFDIGYPPPMAGDRSGLERSALRSRVTTVDGTAFSWQALSYDSFARPLRVTRSNSTGASLTEDMSYYDDLTKWVIGQVRSVTCVEPTACKPTAFPNGIVVSQTDYDPTTALPLRGYAFGKLQHTFAHNADGTLATVTDGNNNLITLSAWKRGIPQTIQFPPTPESPSGAVKSAVVNDDGTIASVTDENHYKTCYGYDAMGRLASITYPSEAQQDVCDTSTWASTTFALGAIGSSEYGIAAGHWKRTISVGNAREVAYFDALRRPLVQERYDAANPSATRSITVRRYDTLGRQVFESSPLASIGTYGDTLSGATTQYDALSRVTRMDQASELGPLVTTTEYLPGLQTRVTNPRLKATTVAYLAYDQPTADWPLSITLPEGAFTDVSRDVFGKPLSITRRDAAGMVALTRYYIYDAYQQLCKTIEPEAGATVVDYDGVGNPIWSATGLALPSLTDCNRLEAQNSGRRVQRAFDARRRVTSLSFPDLNGNQSRTYTPDGLLSQTTTLNEGGATSVVNTYSYNHRRLLTSESSSQSGWQPWSLGYGYNANGDLSTHVYQNGPTVSYAPNALGQPTQAGSYATSASYYPNGAMAQFTYGNGLVHSLTQNVRGLPDRSIDSYGSTVVLDDGYDYDANGNVAAISDALPTNRGNRDMTYDGLDRLTSSVSPMFGIASYNYDVLDNLTHVVAPGRDHFYCYDTTRWQLTNVKTTNCSGSTVVGLGYDDQGNLGNKNGLVHKFDYDNRLREVVGRETYRYDGYGRRVLARQPTTGDIMSVYDQGGVLRHQQNQREAKSYDFITLNGSLVARVSNGVSPSVPVITAPSYSTSGSYTVQWSVVPGTTSYEVQEAASGGAWQTLYVGAGLSQAVAGRATGSYGYQARACNATGCSAWSAASTVSVQLPPAGPPSLTVPATGINGAYAVSWGTVAGATSYALEESFNGGGWTAAYNGGAQSTAFSGRAVGSYGYRIKACNPAGCSGYSATGTVQVIYPPAAAPSLSAPGSSATGTFTVSWTSVDGSTSYQLDESANGGTWNQIQNTAATSTAPTGKVNGSYAYRVRACNGAGCGAYSGTAITTVLLPPSATPSLSVPASSTTGSYAVSWTSVASASVYQLEEQVNGGGWTLVQNDANTSRAFSGKGTANFGYHARGCNPSGCGPWSGVATVSVIVPPPMPASVSGYAEFIDSRMKEYSLWWADSAGATYYELRSTTTHYSGPNTYFDFTGVGTKTFSVRACNSAGCSDWKAGPTL</sequence>
<dbReference type="PANTHER" id="PTHR24099">
    <property type="entry name" value="E3 UBIQUITIN-PROTEIN LIGASE TRIM36-RELATED"/>
    <property type="match status" value="1"/>
</dbReference>
<proteinExistence type="predicted"/>
<dbReference type="InterPro" id="IPR050617">
    <property type="entry name" value="E3_ligase_FN3/SPRY"/>
</dbReference>
<dbReference type="InterPro" id="IPR013783">
    <property type="entry name" value="Ig-like_fold"/>
</dbReference>
<dbReference type="Gene3D" id="2.60.40.10">
    <property type="entry name" value="Immunoglobulins"/>
    <property type="match status" value="4"/>
</dbReference>
<keyword evidence="3" id="KW-1185">Reference proteome</keyword>
<reference evidence="2 3" key="1">
    <citation type="journal article" date="2023" name="Int. J. Syst. Evol. Microbiol.">
        <title>Physiological and genomic analyses of cobalamin (vitamin B12)-auxotrophy of Lysobacter auxotrophicus sp. nov., a methionine-auxotrophic chitinolytic bacterium isolated from chitin-treated soil.</title>
        <authorList>
            <person name="Saito A."/>
            <person name="Dohra H."/>
            <person name="Hamada M."/>
            <person name="Moriuchi R."/>
            <person name="Kotsuchibashi Y."/>
            <person name="Mori K."/>
        </authorList>
    </citation>
    <scope>NUCLEOTIDE SEQUENCE [LARGE SCALE GENOMIC DNA]</scope>
    <source>
        <strain evidence="2 3">5-21a</strain>
    </source>
</reference>
<evidence type="ECO:0000259" key="1">
    <source>
        <dbReference type="PROSITE" id="PS50853"/>
    </source>
</evidence>
<dbReference type="RefSeq" id="WP_281780897.1">
    <property type="nucleotide sequence ID" value="NZ_AP027041.1"/>
</dbReference>
<feature type="domain" description="Fibronectin type-III" evidence="1">
    <location>
        <begin position="1296"/>
        <end position="1386"/>
    </location>
</feature>
<accession>A0ABN6UGW6</accession>
<dbReference type="SMART" id="SM00060">
    <property type="entry name" value="FN3"/>
    <property type="match status" value="4"/>
</dbReference>
<dbReference type="InterPro" id="IPR036116">
    <property type="entry name" value="FN3_sf"/>
</dbReference>
<dbReference type="SUPFAM" id="SSF49265">
    <property type="entry name" value="Fibronectin type III"/>
    <property type="match status" value="2"/>
</dbReference>
<dbReference type="Proteomes" id="UP001317822">
    <property type="component" value="Chromosome"/>
</dbReference>
<dbReference type="PANTHER" id="PTHR24099:SF11">
    <property type="entry name" value="FIBRONECTIN TYPE III DOMAIN-CONTAINING 3BA-RELATED"/>
    <property type="match status" value="1"/>
</dbReference>
<dbReference type="InterPro" id="IPR031325">
    <property type="entry name" value="RHS_repeat"/>
</dbReference>
<dbReference type="EMBL" id="AP027041">
    <property type="protein sequence ID" value="BDU15390.1"/>
    <property type="molecule type" value="Genomic_DNA"/>
</dbReference>
<organism evidence="2 3">
    <name type="scientific">Lysobacter auxotrophicus</name>
    <dbReference type="NCBI Taxonomy" id="2992573"/>
    <lineage>
        <taxon>Bacteria</taxon>
        <taxon>Pseudomonadati</taxon>
        <taxon>Pseudomonadota</taxon>
        <taxon>Gammaproteobacteria</taxon>
        <taxon>Lysobacterales</taxon>
        <taxon>Lysobacteraceae</taxon>
        <taxon>Lysobacter</taxon>
    </lineage>
</organism>
<evidence type="ECO:0000313" key="3">
    <source>
        <dbReference type="Proteomes" id="UP001317822"/>
    </source>
</evidence>
<gene>
    <name evidence="2" type="ORF">LA521A_05910</name>
</gene>
<dbReference type="Gene3D" id="2.180.10.10">
    <property type="entry name" value="RHS repeat-associated core"/>
    <property type="match status" value="2"/>
</dbReference>
<dbReference type="PROSITE" id="PS50853">
    <property type="entry name" value="FN3"/>
    <property type="match status" value="1"/>
</dbReference>
<protein>
    <submittedName>
        <fullName evidence="2">RHS repeat protein</fullName>
    </submittedName>
</protein>
<dbReference type="InterPro" id="IPR003961">
    <property type="entry name" value="FN3_dom"/>
</dbReference>
<name>A0ABN6UGW6_9GAMM</name>
<dbReference type="Pfam" id="PF05593">
    <property type="entry name" value="RHS_repeat"/>
    <property type="match status" value="1"/>
</dbReference>
<evidence type="ECO:0000313" key="2">
    <source>
        <dbReference type="EMBL" id="BDU15390.1"/>
    </source>
</evidence>